<dbReference type="GO" id="GO:0003677">
    <property type="term" value="F:DNA binding"/>
    <property type="evidence" value="ECO:0007669"/>
    <property type="project" value="EnsemblFungi"/>
</dbReference>
<dbReference type="InParanoid" id="G8ZVB4"/>
<evidence type="ECO:0008006" key="5">
    <source>
        <dbReference type="Google" id="ProtNLM"/>
    </source>
</evidence>
<evidence type="ECO:0000313" key="4">
    <source>
        <dbReference type="Proteomes" id="UP000005627"/>
    </source>
</evidence>
<dbReference type="GO" id="GO:0000122">
    <property type="term" value="P:negative regulation of transcription by RNA polymerase II"/>
    <property type="evidence" value="ECO:0007669"/>
    <property type="project" value="EnsemblFungi"/>
</dbReference>
<dbReference type="GO" id="GO:0070823">
    <property type="term" value="C:HDA1 complex"/>
    <property type="evidence" value="ECO:0007669"/>
    <property type="project" value="EnsemblFungi"/>
</dbReference>
<dbReference type="Gene3D" id="3.40.50.12360">
    <property type="match status" value="1"/>
</dbReference>
<dbReference type="HOGENOM" id="CLU_409446_0_0_1"/>
<evidence type="ECO:0000256" key="1">
    <source>
        <dbReference type="SAM" id="Coils"/>
    </source>
</evidence>
<dbReference type="KEGG" id="tdl:TDEL_0E03150"/>
<feature type="compositionally biased region" description="Low complexity" evidence="2">
    <location>
        <begin position="606"/>
        <end position="626"/>
    </location>
</feature>
<proteinExistence type="predicted"/>
<dbReference type="OrthoDB" id="4034449at2759"/>
<dbReference type="GeneID" id="11503959"/>
<dbReference type="STRING" id="1076872.G8ZVB4"/>
<dbReference type="EMBL" id="HE616746">
    <property type="protein sequence ID" value="CCE92558.1"/>
    <property type="molecule type" value="Genomic_DNA"/>
</dbReference>
<dbReference type="RefSeq" id="XP_003681769.1">
    <property type="nucleotide sequence ID" value="XM_003681721.1"/>
</dbReference>
<protein>
    <recommendedName>
        <fullName evidence="5">HDA1 complex subunit 2</fullName>
    </recommendedName>
</protein>
<gene>
    <name evidence="3" type="primary">TDEL0E03150</name>
    <name evidence="3" type="ORF">TDEL_0E03150</name>
</gene>
<keyword evidence="1" id="KW-0175">Coiled coil</keyword>
<keyword evidence="4" id="KW-1185">Reference proteome</keyword>
<feature type="region of interest" description="Disordered" evidence="2">
    <location>
        <begin position="606"/>
        <end position="640"/>
    </location>
</feature>
<dbReference type="GO" id="GO:0031047">
    <property type="term" value="P:regulatory ncRNA-mediated gene silencing"/>
    <property type="evidence" value="ECO:0007669"/>
    <property type="project" value="EnsemblFungi"/>
</dbReference>
<dbReference type="GO" id="GO:0003682">
    <property type="term" value="F:chromatin binding"/>
    <property type="evidence" value="ECO:0007669"/>
    <property type="project" value="EnsemblFungi"/>
</dbReference>
<organism evidence="3 4">
    <name type="scientific">Torulaspora delbrueckii</name>
    <name type="common">Yeast</name>
    <name type="synonym">Candida colliculosa</name>
    <dbReference type="NCBI Taxonomy" id="4950"/>
    <lineage>
        <taxon>Eukaryota</taxon>
        <taxon>Fungi</taxon>
        <taxon>Dikarya</taxon>
        <taxon>Ascomycota</taxon>
        <taxon>Saccharomycotina</taxon>
        <taxon>Saccharomycetes</taxon>
        <taxon>Saccharomycetales</taxon>
        <taxon>Saccharomycetaceae</taxon>
        <taxon>Torulaspora</taxon>
    </lineage>
</organism>
<dbReference type="GO" id="GO:0005829">
    <property type="term" value="C:cytosol"/>
    <property type="evidence" value="ECO:0007669"/>
    <property type="project" value="EnsemblFungi"/>
</dbReference>
<sequence>MVGTADVSYLLVNLTPFQKDLIEILISLNAKAFEEEFNTSNDQTTTSPDEDEKMYPRLSGKQMMYMFDNNFRAVANHPCLLVDHYMPRQFLRKEPNENLINTSDKFKRLQQLLFGFIERDRAQFPQLLKICLISHSVRELDLLEGLILGQRVRIKRLSGTSLYDERHVYDEKPTITKSGDNESRDGTPFNESGANRYTGYSRDDYDYSLKRQKRNNNTTKDDWIFLTTTAHLINDPSLLNDYEIDYIISFDPLLDPSLPALERINIKAKKSIPIIKFLVADSPDHYILAHTPKGEYGQFEDVKKSINHFLRTRHLKRDGSDEVDYHKIVSSLLRGEQVAGLLPDIELSPIENSPSSYEPLMTPLKFSEHHLTVDKAVYDMKSYQSELTKRVVERLLDVQNESQHMIEFLAKDKLRETERQNKFDEMKADIAAKFKKFQEVEKTVNDSEKRLERCQTEADKLDQRLQTLNNDQDELKSLTSLENEVDVTTTIREYTERSNRLQSELEQLEKSNQEKSNQNEQLRSDYQHKSSLAAEQAQRLTTLKSSQEQLIKDATGPAPSIPTEMLRNQESRLKEELNILKKQAQFYNAYINKMTTRYDLKLQSNDDGNSLNSSSSSLNGRSSGHSSRFRSTRSNTPTYT</sequence>
<dbReference type="AlphaFoldDB" id="G8ZVB4"/>
<dbReference type="InterPro" id="IPR038609">
    <property type="entry name" value="HDA1_su2/3_sf"/>
</dbReference>
<dbReference type="GO" id="GO:0004407">
    <property type="term" value="F:histone deacetylase activity"/>
    <property type="evidence" value="ECO:0007669"/>
    <property type="project" value="EnsemblFungi"/>
</dbReference>
<accession>G8ZVB4</accession>
<feature type="coiled-coil region" evidence="1">
    <location>
        <begin position="437"/>
        <end position="525"/>
    </location>
</feature>
<dbReference type="FunCoup" id="G8ZVB4">
    <property type="interactions" value="125"/>
</dbReference>
<dbReference type="Pfam" id="PF11496">
    <property type="entry name" value="HDA2-3"/>
    <property type="match status" value="1"/>
</dbReference>
<feature type="compositionally biased region" description="Basic and acidic residues" evidence="2">
    <location>
        <begin position="173"/>
        <end position="185"/>
    </location>
</feature>
<evidence type="ECO:0000313" key="3">
    <source>
        <dbReference type="EMBL" id="CCE92558.1"/>
    </source>
</evidence>
<feature type="region of interest" description="Disordered" evidence="2">
    <location>
        <begin position="173"/>
        <end position="197"/>
    </location>
</feature>
<dbReference type="Proteomes" id="UP000005627">
    <property type="component" value="Chromosome 5"/>
</dbReference>
<name>G8ZVB4_TORDE</name>
<reference evidence="3 4" key="1">
    <citation type="journal article" date="2011" name="Proc. Natl. Acad. Sci. U.S.A.">
        <title>Evolutionary erosion of yeast sex chromosomes by mating-type switching accidents.</title>
        <authorList>
            <person name="Gordon J.L."/>
            <person name="Armisen D."/>
            <person name="Proux-Wera E."/>
            <person name="Oheigeartaigh S.S."/>
            <person name="Byrne K.P."/>
            <person name="Wolfe K.H."/>
        </authorList>
    </citation>
    <scope>NUCLEOTIDE SEQUENCE [LARGE SCALE GENOMIC DNA]</scope>
    <source>
        <strain evidence="4">ATCC 10662 / CBS 1146 / NBRC 0425 / NCYC 2629 / NRRL Y-866</strain>
    </source>
</reference>
<dbReference type="eggNOG" id="ENOG502QU6B">
    <property type="taxonomic scope" value="Eukaryota"/>
</dbReference>
<dbReference type="InterPro" id="IPR021006">
    <property type="entry name" value="Hda2/3"/>
</dbReference>
<evidence type="ECO:0000256" key="2">
    <source>
        <dbReference type="SAM" id="MobiDB-lite"/>
    </source>
</evidence>